<dbReference type="InterPro" id="IPR029787">
    <property type="entry name" value="Nucleotide_cyclase"/>
</dbReference>
<proteinExistence type="predicted"/>
<sequence>MLDPFLDWFFTISSSVRSANDLFNLFLEYLNEHDFGIIRANMGTKTLHPQVETISYIWVPHDTESILETQPDSLSFSRSTLKYQKGYLRENRFNLGSLSSTQFAESPINHVLKTQKDFYFAYDDSVKVYPFPILEELTKYSPTGYLAVPVVQSGNSFAFLSLVTIKNGGFSESEQKFLSKALHLISIKWLTFLQTDLTESLLNVYLGKSTGSLVHSGKIYRGDLEKINSIIWFSDIRNYSGISEKLIPQDTIELLNAYFGSVIPVIEKNGGEVLKMLGDGILAVFPYSEKNKRRIGYKALIAVREAFAELIKLNVDRQKENKHQILHGVGIHLGEIMYGNIGSNDRLDFTVIGEAVNLTSRIAGMCGELKKAVLASEEFAKEIAVSWEEIGEHKLKGIAIPRKIYAIPEETQESELKKKVKSYGNAH</sequence>
<dbReference type="InterPro" id="IPR029016">
    <property type="entry name" value="GAF-like_dom_sf"/>
</dbReference>
<dbReference type="CDD" id="cd07302">
    <property type="entry name" value="CHD"/>
    <property type="match status" value="1"/>
</dbReference>
<organism evidence="2 3">
    <name type="scientific">Leptospira ognonensis</name>
    <dbReference type="NCBI Taxonomy" id="2484945"/>
    <lineage>
        <taxon>Bacteria</taxon>
        <taxon>Pseudomonadati</taxon>
        <taxon>Spirochaetota</taxon>
        <taxon>Spirochaetia</taxon>
        <taxon>Leptospirales</taxon>
        <taxon>Leptospiraceae</taxon>
        <taxon>Leptospira</taxon>
    </lineage>
</organism>
<comment type="caution">
    <text evidence="2">The sequence shown here is derived from an EMBL/GenBank/DDBJ whole genome shotgun (WGS) entry which is preliminary data.</text>
</comment>
<dbReference type="SUPFAM" id="SSF55073">
    <property type="entry name" value="Nucleotide cyclase"/>
    <property type="match status" value="1"/>
</dbReference>
<dbReference type="GO" id="GO:0004016">
    <property type="term" value="F:adenylate cyclase activity"/>
    <property type="evidence" value="ECO:0007669"/>
    <property type="project" value="UniProtKB-ARBA"/>
</dbReference>
<dbReference type="InterPro" id="IPR050697">
    <property type="entry name" value="Adenylyl/Guanylyl_Cyclase_3/4"/>
</dbReference>
<evidence type="ECO:0000259" key="1">
    <source>
        <dbReference type="PROSITE" id="PS50125"/>
    </source>
</evidence>
<evidence type="ECO:0000313" key="2">
    <source>
        <dbReference type="EMBL" id="TGL62238.1"/>
    </source>
</evidence>
<accession>A0A4R9K7F1</accession>
<dbReference type="EMBL" id="RQGD01000010">
    <property type="protein sequence ID" value="TGL62238.1"/>
    <property type="molecule type" value="Genomic_DNA"/>
</dbReference>
<reference evidence="2" key="1">
    <citation type="journal article" date="2019" name="PLoS Negl. Trop. Dis.">
        <title>Revisiting the worldwide diversity of Leptospira species in the environment.</title>
        <authorList>
            <person name="Vincent A.T."/>
            <person name="Schiettekatte O."/>
            <person name="Bourhy P."/>
            <person name="Veyrier F.J."/>
            <person name="Picardeau M."/>
        </authorList>
    </citation>
    <scope>NUCLEOTIDE SEQUENCE [LARGE SCALE GENOMIC DNA]</scope>
    <source>
        <strain evidence="2">201702476</strain>
    </source>
</reference>
<dbReference type="RefSeq" id="WP_135621946.1">
    <property type="nucleotide sequence ID" value="NZ_RQGD01000010.1"/>
</dbReference>
<dbReference type="InterPro" id="IPR001054">
    <property type="entry name" value="A/G_cyclase"/>
</dbReference>
<name>A0A4R9K7F1_9LEPT</name>
<dbReference type="GO" id="GO:0006171">
    <property type="term" value="P:cAMP biosynthetic process"/>
    <property type="evidence" value="ECO:0007669"/>
    <property type="project" value="TreeGrafter"/>
</dbReference>
<dbReference type="OrthoDB" id="9762462at2"/>
<dbReference type="AlphaFoldDB" id="A0A4R9K7F1"/>
<keyword evidence="3" id="KW-1185">Reference proteome</keyword>
<gene>
    <name evidence="2" type="ORF">EHQ58_03270</name>
</gene>
<dbReference type="Gene3D" id="3.30.70.1230">
    <property type="entry name" value="Nucleotide cyclase"/>
    <property type="match status" value="1"/>
</dbReference>
<dbReference type="Pfam" id="PF00211">
    <property type="entry name" value="Guanylate_cyc"/>
    <property type="match status" value="1"/>
</dbReference>
<dbReference type="PANTHER" id="PTHR43081">
    <property type="entry name" value="ADENYLATE CYCLASE, TERMINAL-DIFFERENTIATION SPECIFIC-RELATED"/>
    <property type="match status" value="1"/>
</dbReference>
<dbReference type="PANTHER" id="PTHR43081:SF11">
    <property type="entry name" value="BLR2264 PROTEIN"/>
    <property type="match status" value="1"/>
</dbReference>
<dbReference type="PROSITE" id="PS50125">
    <property type="entry name" value="GUANYLATE_CYCLASE_2"/>
    <property type="match status" value="1"/>
</dbReference>
<dbReference type="Gene3D" id="3.30.450.40">
    <property type="match status" value="1"/>
</dbReference>
<dbReference type="Proteomes" id="UP000297693">
    <property type="component" value="Unassembled WGS sequence"/>
</dbReference>
<protein>
    <submittedName>
        <fullName evidence="2">Adenylate/guanylate cyclase domain-containing protein</fullName>
    </submittedName>
</protein>
<feature type="domain" description="Guanylate cyclase" evidence="1">
    <location>
        <begin position="230"/>
        <end position="363"/>
    </location>
</feature>
<evidence type="ECO:0000313" key="3">
    <source>
        <dbReference type="Proteomes" id="UP000297693"/>
    </source>
</evidence>
<dbReference type="GO" id="GO:0035556">
    <property type="term" value="P:intracellular signal transduction"/>
    <property type="evidence" value="ECO:0007669"/>
    <property type="project" value="InterPro"/>
</dbReference>
<dbReference type="SMART" id="SM00044">
    <property type="entry name" value="CYCc"/>
    <property type="match status" value="1"/>
</dbReference>